<dbReference type="AlphaFoldDB" id="A0A2T1GDM0"/>
<dbReference type="InterPro" id="IPR017937">
    <property type="entry name" value="Thioredoxin_CS"/>
</dbReference>
<evidence type="ECO:0000256" key="6">
    <source>
        <dbReference type="PIRNR" id="PIRNR000077"/>
    </source>
</evidence>
<name>A0A2T1GDM0_9CYAN</name>
<evidence type="ECO:0000256" key="5">
    <source>
        <dbReference type="ARBA" id="ARBA00023284"/>
    </source>
</evidence>
<dbReference type="InterPro" id="IPR005746">
    <property type="entry name" value="Thioredoxin"/>
</dbReference>
<dbReference type="GO" id="GO:0005737">
    <property type="term" value="C:cytoplasm"/>
    <property type="evidence" value="ECO:0007669"/>
    <property type="project" value="TreeGrafter"/>
</dbReference>
<protein>
    <recommendedName>
        <fullName evidence="6">Thioredoxin</fullName>
    </recommendedName>
</protein>
<keyword evidence="4 8" id="KW-1015">Disulfide bond</keyword>
<keyword evidence="2" id="KW-0813">Transport</keyword>
<feature type="site" description="Deprotonates C-terminal active site Cys" evidence="7">
    <location>
        <position position="24"/>
    </location>
</feature>
<comment type="similarity">
    <text evidence="1 6">Belongs to the thioredoxin family.</text>
</comment>
<dbReference type="PROSITE" id="PS00194">
    <property type="entry name" value="THIOREDOXIN_1"/>
    <property type="match status" value="1"/>
</dbReference>
<evidence type="ECO:0000256" key="8">
    <source>
        <dbReference type="PIRSR" id="PIRSR000077-4"/>
    </source>
</evidence>
<dbReference type="CDD" id="cd02947">
    <property type="entry name" value="TRX_family"/>
    <property type="match status" value="1"/>
</dbReference>
<dbReference type="SUPFAM" id="SSF52833">
    <property type="entry name" value="Thioredoxin-like"/>
    <property type="match status" value="1"/>
</dbReference>
<reference evidence="10 11" key="1">
    <citation type="submission" date="2018-03" db="EMBL/GenBank/DDBJ databases">
        <title>The ancient ancestry and fast evolution of plastids.</title>
        <authorList>
            <person name="Moore K.R."/>
            <person name="Magnabosco C."/>
            <person name="Momper L."/>
            <person name="Gold D.A."/>
            <person name="Bosak T."/>
            <person name="Fournier G.P."/>
        </authorList>
    </citation>
    <scope>NUCLEOTIDE SEQUENCE [LARGE SCALE GENOMIC DNA]</scope>
    <source>
        <strain evidence="10 11">CCALA 037</strain>
    </source>
</reference>
<gene>
    <name evidence="10" type="ORF">C7B77_14650</name>
</gene>
<dbReference type="PROSITE" id="PS51352">
    <property type="entry name" value="THIOREDOXIN_2"/>
    <property type="match status" value="1"/>
</dbReference>
<evidence type="ECO:0000256" key="1">
    <source>
        <dbReference type="ARBA" id="ARBA00008987"/>
    </source>
</evidence>
<keyword evidence="3" id="KW-0249">Electron transport</keyword>
<feature type="site" description="Contributes to redox potential value" evidence="7">
    <location>
        <position position="32"/>
    </location>
</feature>
<feature type="site" description="Contributes to redox potential value" evidence="7">
    <location>
        <position position="31"/>
    </location>
</feature>
<dbReference type="PANTHER" id="PTHR45663">
    <property type="entry name" value="GEO12009P1"/>
    <property type="match status" value="1"/>
</dbReference>
<feature type="active site" description="Nucleophile" evidence="7">
    <location>
        <position position="33"/>
    </location>
</feature>
<sequence>MAEFIKDEAEFNSLLGSANVLVVDCTATWCGPCKLVAPLIDRLSAEYGDRAQILKLDVEPNRALAKSLGIRNIPAVIYFKSGEKIETIVGVKSYEEFSLAVEKLL</sequence>
<dbReference type="Gene3D" id="3.40.30.10">
    <property type="entry name" value="Glutaredoxin"/>
    <property type="match status" value="1"/>
</dbReference>
<organism evidence="10 11">
    <name type="scientific">Chamaesiphon polymorphus CCALA 037</name>
    <dbReference type="NCBI Taxonomy" id="2107692"/>
    <lineage>
        <taxon>Bacteria</taxon>
        <taxon>Bacillati</taxon>
        <taxon>Cyanobacteriota</taxon>
        <taxon>Cyanophyceae</taxon>
        <taxon>Gomontiellales</taxon>
        <taxon>Chamaesiphonaceae</taxon>
        <taxon>Chamaesiphon</taxon>
    </lineage>
</organism>
<evidence type="ECO:0000313" key="10">
    <source>
        <dbReference type="EMBL" id="PSB55549.1"/>
    </source>
</evidence>
<dbReference type="InterPro" id="IPR036249">
    <property type="entry name" value="Thioredoxin-like_sf"/>
</dbReference>
<dbReference type="GO" id="GO:0015035">
    <property type="term" value="F:protein-disulfide reductase activity"/>
    <property type="evidence" value="ECO:0007669"/>
    <property type="project" value="InterPro"/>
</dbReference>
<dbReference type="RefSeq" id="WP_106306087.1">
    <property type="nucleotide sequence ID" value="NZ_PVWO01000180.1"/>
</dbReference>
<proteinExistence type="inferred from homology"/>
<dbReference type="Proteomes" id="UP000238937">
    <property type="component" value="Unassembled WGS sequence"/>
</dbReference>
<evidence type="ECO:0000256" key="2">
    <source>
        <dbReference type="ARBA" id="ARBA00022448"/>
    </source>
</evidence>
<keyword evidence="11" id="KW-1185">Reference proteome</keyword>
<evidence type="ECO:0000256" key="7">
    <source>
        <dbReference type="PIRSR" id="PIRSR000077-1"/>
    </source>
</evidence>
<dbReference type="PANTHER" id="PTHR45663:SF11">
    <property type="entry name" value="GEO12009P1"/>
    <property type="match status" value="1"/>
</dbReference>
<evidence type="ECO:0000313" key="11">
    <source>
        <dbReference type="Proteomes" id="UP000238937"/>
    </source>
</evidence>
<dbReference type="InterPro" id="IPR013766">
    <property type="entry name" value="Thioredoxin_domain"/>
</dbReference>
<dbReference type="PRINTS" id="PR00421">
    <property type="entry name" value="THIOREDOXIN"/>
</dbReference>
<comment type="caution">
    <text evidence="10">The sequence shown here is derived from an EMBL/GenBank/DDBJ whole genome shotgun (WGS) entry which is preliminary data.</text>
</comment>
<feature type="domain" description="Thioredoxin" evidence="9">
    <location>
        <begin position="1"/>
        <end position="105"/>
    </location>
</feature>
<dbReference type="Pfam" id="PF00085">
    <property type="entry name" value="Thioredoxin"/>
    <property type="match status" value="1"/>
</dbReference>
<evidence type="ECO:0000256" key="3">
    <source>
        <dbReference type="ARBA" id="ARBA00022982"/>
    </source>
</evidence>
<accession>A0A2T1GDM0</accession>
<feature type="disulfide bond" description="Redox-active" evidence="8">
    <location>
        <begin position="30"/>
        <end position="33"/>
    </location>
</feature>
<evidence type="ECO:0000256" key="4">
    <source>
        <dbReference type="ARBA" id="ARBA00023157"/>
    </source>
</evidence>
<dbReference type="EMBL" id="PVWO01000180">
    <property type="protein sequence ID" value="PSB55549.1"/>
    <property type="molecule type" value="Genomic_DNA"/>
</dbReference>
<keyword evidence="5 8" id="KW-0676">Redox-active center</keyword>
<feature type="active site" description="Nucleophile" evidence="7">
    <location>
        <position position="30"/>
    </location>
</feature>
<dbReference type="PIRSF" id="PIRSF000077">
    <property type="entry name" value="Thioredoxin"/>
    <property type="match status" value="1"/>
</dbReference>
<evidence type="ECO:0000259" key="9">
    <source>
        <dbReference type="PROSITE" id="PS51352"/>
    </source>
</evidence>
<dbReference type="OrthoDB" id="530955at2"/>